<protein>
    <recommendedName>
        <fullName evidence="3">Methyltransferase domain-containing protein</fullName>
    </recommendedName>
</protein>
<evidence type="ECO:0000256" key="1">
    <source>
        <dbReference type="ARBA" id="ARBA00008308"/>
    </source>
</evidence>
<dbReference type="CDD" id="cd02440">
    <property type="entry name" value="AdoMet_MTases"/>
    <property type="match status" value="1"/>
</dbReference>
<organism evidence="2">
    <name type="scientific">Phaeocystis antarctica</name>
    <dbReference type="NCBI Taxonomy" id="33657"/>
    <lineage>
        <taxon>Eukaryota</taxon>
        <taxon>Haptista</taxon>
        <taxon>Haptophyta</taxon>
        <taxon>Prymnesiophyceae</taxon>
        <taxon>Phaeocystales</taxon>
        <taxon>Phaeocystaceae</taxon>
        <taxon>Phaeocystis</taxon>
    </lineage>
</organism>
<dbReference type="AlphaFoldDB" id="A0A7S0HMP6"/>
<dbReference type="Gene3D" id="3.40.50.150">
    <property type="entry name" value="Vaccinia Virus protein VP39"/>
    <property type="match status" value="1"/>
</dbReference>
<dbReference type="PANTHER" id="PTHR20974:SF0">
    <property type="entry name" value="UPF0585 PROTEIN CG18661"/>
    <property type="match status" value="1"/>
</dbReference>
<dbReference type="InterPro" id="IPR029063">
    <property type="entry name" value="SAM-dependent_MTases_sf"/>
</dbReference>
<sequence>MTSSTAPQFDAGTYREGLRVSPAFQRNKQPILEALQRRLPKPPPGATEPLLVLEAASGPGEHAAHWAAEFGPAYTFQPTELDADALDSIRLYAQGLANVAPPLVLDTAAAAEQWPVEPASCDAIVAINLCHIAPKEASRGLLRGAARALRPGGRLCVYGPFLIDGRPTSDSNAAFDASLQARDPSWGIRDVAALDSFGAPALRRVGLDEMPANNFLAVWERQP</sequence>
<dbReference type="SUPFAM" id="SSF53335">
    <property type="entry name" value="S-adenosyl-L-methionine-dependent methyltransferases"/>
    <property type="match status" value="1"/>
</dbReference>
<dbReference type="Pfam" id="PF06080">
    <property type="entry name" value="DUF938"/>
    <property type="match status" value="1"/>
</dbReference>
<evidence type="ECO:0000313" key="2">
    <source>
        <dbReference type="EMBL" id="CAD8490098.1"/>
    </source>
</evidence>
<accession>A0A7S0HMP6</accession>
<proteinExistence type="inferred from homology"/>
<dbReference type="EMBL" id="HBEP01019624">
    <property type="protein sequence ID" value="CAD8490098.1"/>
    <property type="molecule type" value="Transcribed_RNA"/>
</dbReference>
<dbReference type="InterPro" id="IPR010342">
    <property type="entry name" value="DUF938"/>
</dbReference>
<gene>
    <name evidence="2" type="ORF">PANT1444_LOCUS11025</name>
</gene>
<name>A0A7S0HMP6_9EUKA</name>
<evidence type="ECO:0008006" key="3">
    <source>
        <dbReference type="Google" id="ProtNLM"/>
    </source>
</evidence>
<reference evidence="2" key="1">
    <citation type="submission" date="2021-01" db="EMBL/GenBank/DDBJ databases">
        <authorList>
            <person name="Corre E."/>
            <person name="Pelletier E."/>
            <person name="Niang G."/>
            <person name="Scheremetjew M."/>
            <person name="Finn R."/>
            <person name="Kale V."/>
            <person name="Holt S."/>
            <person name="Cochrane G."/>
            <person name="Meng A."/>
            <person name="Brown T."/>
            <person name="Cohen L."/>
        </authorList>
    </citation>
    <scope>NUCLEOTIDE SEQUENCE</scope>
    <source>
        <strain evidence="2">CCMP1374</strain>
    </source>
</reference>
<dbReference type="PANTHER" id="PTHR20974">
    <property type="entry name" value="UPF0585 PROTEIN CG18661"/>
    <property type="match status" value="1"/>
</dbReference>
<comment type="similarity">
    <text evidence="1">Belongs to the UPF0585 family.</text>
</comment>